<evidence type="ECO:0000256" key="6">
    <source>
        <dbReference type="SAM" id="MobiDB-lite"/>
    </source>
</evidence>
<evidence type="ECO:0000256" key="5">
    <source>
        <dbReference type="RuleBase" id="RU003939"/>
    </source>
</evidence>
<dbReference type="AlphaFoldDB" id="A0AAX3BCI9"/>
<name>A0AAX3BCI9_9SPIR</name>
<evidence type="ECO:0000256" key="2">
    <source>
        <dbReference type="ARBA" id="ARBA00010529"/>
    </source>
</evidence>
<reference evidence="7" key="2">
    <citation type="submission" date="2022-06" db="EMBL/GenBank/DDBJ databases">
        <title>Thermospira aquatica gen. nov., sp. nov.</title>
        <authorList>
            <person name="Ben Ali Gam Z."/>
            <person name="Labat M."/>
        </authorList>
    </citation>
    <scope>NUCLEOTIDE SEQUENCE</scope>
    <source>
        <strain evidence="7">F1F22</strain>
    </source>
</reference>
<keyword evidence="4" id="KW-0238">DNA-binding</keyword>
<evidence type="ECO:0000256" key="3">
    <source>
        <dbReference type="ARBA" id="ARBA00023067"/>
    </source>
</evidence>
<comment type="function">
    <text evidence="1">Histone-like DNA-binding protein which is capable of wrapping DNA to stabilize it, and thus to prevent its denaturation under extreme environmental conditions.</text>
</comment>
<evidence type="ECO:0000313" key="7">
    <source>
        <dbReference type="EMBL" id="URA09851.1"/>
    </source>
</evidence>
<dbReference type="PANTHER" id="PTHR33175:SF3">
    <property type="entry name" value="DNA-BINDING PROTEIN HU-BETA"/>
    <property type="match status" value="1"/>
</dbReference>
<accession>A0AAX3BCI9</accession>
<dbReference type="CDD" id="cd13836">
    <property type="entry name" value="IHF_B"/>
    <property type="match status" value="1"/>
</dbReference>
<dbReference type="PROSITE" id="PS00045">
    <property type="entry name" value="HISTONE_LIKE"/>
    <property type="match status" value="1"/>
</dbReference>
<dbReference type="Pfam" id="PF00216">
    <property type="entry name" value="Bac_DNA_binding"/>
    <property type="match status" value="1"/>
</dbReference>
<comment type="similarity">
    <text evidence="2 5">Belongs to the bacterial histone-like protein family.</text>
</comment>
<evidence type="ECO:0000256" key="1">
    <source>
        <dbReference type="ARBA" id="ARBA00003819"/>
    </source>
</evidence>
<dbReference type="GO" id="GO:0003677">
    <property type="term" value="F:DNA binding"/>
    <property type="evidence" value="ECO:0007669"/>
    <property type="project" value="UniProtKB-KW"/>
</dbReference>
<keyword evidence="8" id="KW-1185">Reference proteome</keyword>
<dbReference type="Gene3D" id="4.10.520.10">
    <property type="entry name" value="IHF-like DNA-binding proteins"/>
    <property type="match status" value="1"/>
</dbReference>
<evidence type="ECO:0000256" key="4">
    <source>
        <dbReference type="ARBA" id="ARBA00023125"/>
    </source>
</evidence>
<dbReference type="KEGG" id="taqu:KDW03_10255"/>
<proteinExistence type="inferred from homology"/>
<dbReference type="GO" id="GO:0005829">
    <property type="term" value="C:cytosol"/>
    <property type="evidence" value="ECO:0007669"/>
    <property type="project" value="TreeGrafter"/>
</dbReference>
<gene>
    <name evidence="7" type="ORF">KDW03_10255</name>
</gene>
<dbReference type="InterPro" id="IPR020816">
    <property type="entry name" value="Histone-like_DNA-bd_CS"/>
</dbReference>
<dbReference type="RefSeq" id="WP_271434983.1">
    <property type="nucleotide sequence ID" value="NZ_CP073355.1"/>
</dbReference>
<evidence type="ECO:0000313" key="8">
    <source>
        <dbReference type="Proteomes" id="UP001056539"/>
    </source>
</evidence>
<dbReference type="InterPro" id="IPR000119">
    <property type="entry name" value="Hist_DNA-bd"/>
</dbReference>
<feature type="compositionally biased region" description="Basic and acidic residues" evidence="6">
    <location>
        <begin position="94"/>
        <end position="103"/>
    </location>
</feature>
<reference evidence="7" key="1">
    <citation type="submission" date="2021-04" db="EMBL/GenBank/DDBJ databases">
        <authorList>
            <person name="Postec A."/>
        </authorList>
    </citation>
    <scope>NUCLEOTIDE SEQUENCE</scope>
    <source>
        <strain evidence="7">F1F22</strain>
    </source>
</reference>
<feature type="region of interest" description="Disordered" evidence="6">
    <location>
        <begin position="71"/>
        <end position="103"/>
    </location>
</feature>
<organism evidence="7 8">
    <name type="scientific">Thermospira aquatica</name>
    <dbReference type="NCBI Taxonomy" id="2828656"/>
    <lineage>
        <taxon>Bacteria</taxon>
        <taxon>Pseudomonadati</taxon>
        <taxon>Spirochaetota</taxon>
        <taxon>Spirochaetia</taxon>
        <taxon>Brevinematales</taxon>
        <taxon>Thermospiraceae</taxon>
        <taxon>Thermospira</taxon>
    </lineage>
</organism>
<sequence>MAREKLTKAHLVDKVYQDPAVDELKLTRKQIMTVVSVFVEKLRESIEGLGEDDRIELRGFGTFGVKKRKARVARNPKTGEEVKVPSRKTPFFKPGKELKNSVK</sequence>
<dbReference type="PRINTS" id="PR01727">
    <property type="entry name" value="DNABINDINGHU"/>
</dbReference>
<dbReference type="Proteomes" id="UP001056539">
    <property type="component" value="Chromosome"/>
</dbReference>
<protein>
    <submittedName>
        <fullName evidence="7">Integration host factor subunit beta</fullName>
    </submittedName>
</protein>
<dbReference type="SUPFAM" id="SSF47729">
    <property type="entry name" value="IHF-like DNA-binding proteins"/>
    <property type="match status" value="1"/>
</dbReference>
<dbReference type="GO" id="GO:0030261">
    <property type="term" value="P:chromosome condensation"/>
    <property type="evidence" value="ECO:0007669"/>
    <property type="project" value="UniProtKB-KW"/>
</dbReference>
<dbReference type="PANTHER" id="PTHR33175">
    <property type="entry name" value="DNA-BINDING PROTEIN HU"/>
    <property type="match status" value="1"/>
</dbReference>
<keyword evidence="3" id="KW-0226">DNA condensation</keyword>
<dbReference type="SMART" id="SM00411">
    <property type="entry name" value="BHL"/>
    <property type="match status" value="1"/>
</dbReference>
<dbReference type="InterPro" id="IPR010992">
    <property type="entry name" value="IHF-like_DNA-bd_dom_sf"/>
</dbReference>
<dbReference type="EMBL" id="CP073355">
    <property type="protein sequence ID" value="URA09851.1"/>
    <property type="molecule type" value="Genomic_DNA"/>
</dbReference>
<dbReference type="GO" id="GO:0030527">
    <property type="term" value="F:structural constituent of chromatin"/>
    <property type="evidence" value="ECO:0007669"/>
    <property type="project" value="InterPro"/>
</dbReference>